<feature type="non-terminal residue" evidence="1">
    <location>
        <position position="1"/>
    </location>
</feature>
<organism evidence="1 2">
    <name type="scientific">Didymodactylos carnosus</name>
    <dbReference type="NCBI Taxonomy" id="1234261"/>
    <lineage>
        <taxon>Eukaryota</taxon>
        <taxon>Metazoa</taxon>
        <taxon>Spiralia</taxon>
        <taxon>Gnathifera</taxon>
        <taxon>Rotifera</taxon>
        <taxon>Eurotatoria</taxon>
        <taxon>Bdelloidea</taxon>
        <taxon>Philodinida</taxon>
        <taxon>Philodinidae</taxon>
        <taxon>Didymodactylos</taxon>
    </lineage>
</organism>
<dbReference type="EMBL" id="CAJOBA010094969">
    <property type="protein sequence ID" value="CAF4499716.1"/>
    <property type="molecule type" value="Genomic_DNA"/>
</dbReference>
<reference evidence="1" key="1">
    <citation type="submission" date="2021-02" db="EMBL/GenBank/DDBJ databases">
        <authorList>
            <person name="Nowell W R."/>
        </authorList>
    </citation>
    <scope>NUCLEOTIDE SEQUENCE</scope>
</reference>
<dbReference type="AlphaFoldDB" id="A0A8S2XLF7"/>
<proteinExistence type="predicted"/>
<evidence type="ECO:0000313" key="1">
    <source>
        <dbReference type="EMBL" id="CAF4499716.1"/>
    </source>
</evidence>
<sequence length="75" mass="8640">APLLLQFPNDKYPLILSTDASNKGISGILRQEIDDQNIQQVIHIKGRHNCLSDYFSRNQIQEEDELMNTDLWIGN</sequence>
<gene>
    <name evidence="1" type="ORF">TMI583_LOCUS47904</name>
</gene>
<evidence type="ECO:0008006" key="3">
    <source>
        <dbReference type="Google" id="ProtNLM"/>
    </source>
</evidence>
<accession>A0A8S2XLF7</accession>
<protein>
    <recommendedName>
        <fullName evidence="3">Reverse transcriptase/retrotransposon-derived protein RNase H-like domain-containing protein</fullName>
    </recommendedName>
</protein>
<name>A0A8S2XLF7_9BILA</name>
<evidence type="ECO:0000313" key="2">
    <source>
        <dbReference type="Proteomes" id="UP000682733"/>
    </source>
</evidence>
<comment type="caution">
    <text evidence="1">The sequence shown here is derived from an EMBL/GenBank/DDBJ whole genome shotgun (WGS) entry which is preliminary data.</text>
</comment>
<dbReference type="Proteomes" id="UP000682733">
    <property type="component" value="Unassembled WGS sequence"/>
</dbReference>